<evidence type="ECO:0000313" key="2">
    <source>
        <dbReference type="Proteomes" id="UP001501523"/>
    </source>
</evidence>
<evidence type="ECO:0000313" key="1">
    <source>
        <dbReference type="EMBL" id="GAA0721500.1"/>
    </source>
</evidence>
<accession>A0ABN1IUB8</accession>
<keyword evidence="2" id="KW-1185">Reference proteome</keyword>
<dbReference type="EMBL" id="BAAAEU010000024">
    <property type="protein sequence ID" value="GAA0721500.1"/>
    <property type="molecule type" value="Genomic_DNA"/>
</dbReference>
<name>A0ABN1IUB8_9GAMM</name>
<comment type="caution">
    <text evidence="1">The sequence shown here is derived from an EMBL/GenBank/DDBJ whole genome shotgun (WGS) entry which is preliminary data.</text>
</comment>
<sequence length="57" mass="6483">MTAVLRKLESGTRMMIHPCNVCGSDRAPFGYTVKGHPSRWYCWEHREVGEAYLRGAA</sequence>
<protein>
    <submittedName>
        <fullName evidence="1">Uncharacterized protein</fullName>
    </submittedName>
</protein>
<organism evidence="1 2">
    <name type="scientific">Dokdonella soli</name>
    <dbReference type="NCBI Taxonomy" id="529810"/>
    <lineage>
        <taxon>Bacteria</taxon>
        <taxon>Pseudomonadati</taxon>
        <taxon>Pseudomonadota</taxon>
        <taxon>Gammaproteobacteria</taxon>
        <taxon>Lysobacterales</taxon>
        <taxon>Rhodanobacteraceae</taxon>
        <taxon>Dokdonella</taxon>
    </lineage>
</organism>
<dbReference type="RefSeq" id="WP_343792915.1">
    <property type="nucleotide sequence ID" value="NZ_BAAAEU010000024.1"/>
</dbReference>
<proteinExistence type="predicted"/>
<dbReference type="Proteomes" id="UP001501523">
    <property type="component" value="Unassembled WGS sequence"/>
</dbReference>
<reference evidence="2" key="1">
    <citation type="journal article" date="2019" name="Int. J. Syst. Evol. Microbiol.">
        <title>The Global Catalogue of Microorganisms (GCM) 10K type strain sequencing project: providing services to taxonomists for standard genome sequencing and annotation.</title>
        <authorList>
            <consortium name="The Broad Institute Genomics Platform"/>
            <consortium name="The Broad Institute Genome Sequencing Center for Infectious Disease"/>
            <person name="Wu L."/>
            <person name="Ma J."/>
        </authorList>
    </citation>
    <scope>NUCLEOTIDE SEQUENCE [LARGE SCALE GENOMIC DNA]</scope>
    <source>
        <strain evidence="2">JCM 15421</strain>
    </source>
</reference>
<gene>
    <name evidence="1" type="ORF">GCM10009105_31870</name>
</gene>